<gene>
    <name evidence="1" type="ORF">AB0H72_18230</name>
</gene>
<evidence type="ECO:0000313" key="2">
    <source>
        <dbReference type="Proteomes" id="UP001551658"/>
    </source>
</evidence>
<reference evidence="1 2" key="1">
    <citation type="submission" date="2024-06" db="EMBL/GenBank/DDBJ databases">
        <title>The Natural Products Discovery Center: Release of the First 8490 Sequenced Strains for Exploring Actinobacteria Biosynthetic Diversity.</title>
        <authorList>
            <person name="Kalkreuter E."/>
            <person name="Kautsar S.A."/>
            <person name="Yang D."/>
            <person name="Bader C.D."/>
            <person name="Teijaro C.N."/>
            <person name="Fluegel L."/>
            <person name="Davis C.M."/>
            <person name="Simpson J.R."/>
            <person name="Lauterbach L."/>
            <person name="Steele A.D."/>
            <person name="Gui C."/>
            <person name="Meng S."/>
            <person name="Li G."/>
            <person name="Viehrig K."/>
            <person name="Ye F."/>
            <person name="Su P."/>
            <person name="Kiefer A.F."/>
            <person name="Nichols A."/>
            <person name="Cepeda A.J."/>
            <person name="Yan W."/>
            <person name="Fan B."/>
            <person name="Jiang Y."/>
            <person name="Adhikari A."/>
            <person name="Zheng C.-J."/>
            <person name="Schuster L."/>
            <person name="Cowan T.M."/>
            <person name="Smanski M.J."/>
            <person name="Chevrette M.G."/>
            <person name="De Carvalho L.P.S."/>
            <person name="Shen B."/>
        </authorList>
    </citation>
    <scope>NUCLEOTIDE SEQUENCE [LARGE SCALE GENOMIC DNA]</scope>
    <source>
        <strain evidence="1 2">NPDC050671</strain>
    </source>
</reference>
<organism evidence="1 2">
    <name type="scientific">Nocardia fusca</name>
    <dbReference type="NCBI Taxonomy" id="941183"/>
    <lineage>
        <taxon>Bacteria</taxon>
        <taxon>Bacillati</taxon>
        <taxon>Actinomycetota</taxon>
        <taxon>Actinomycetes</taxon>
        <taxon>Mycobacteriales</taxon>
        <taxon>Nocardiaceae</taxon>
        <taxon>Nocardia</taxon>
    </lineage>
</organism>
<protein>
    <submittedName>
        <fullName evidence="1">Uncharacterized protein</fullName>
    </submittedName>
</protein>
<proteinExistence type="predicted"/>
<comment type="caution">
    <text evidence="1">The sequence shown here is derived from an EMBL/GenBank/DDBJ whole genome shotgun (WGS) entry which is preliminary data.</text>
</comment>
<evidence type="ECO:0000313" key="1">
    <source>
        <dbReference type="EMBL" id="MEV0364632.1"/>
    </source>
</evidence>
<accession>A0ABV3FA94</accession>
<sequence>MDNKTGQAWWQYGAAKETREDALRKRMSGERFEDLTTSLTDWNVI</sequence>
<dbReference type="RefSeq" id="WP_357979895.1">
    <property type="nucleotide sequence ID" value="NZ_JBFAIH010000010.1"/>
</dbReference>
<keyword evidence="2" id="KW-1185">Reference proteome</keyword>
<dbReference type="EMBL" id="JBFAIH010000010">
    <property type="protein sequence ID" value="MEV0364632.1"/>
    <property type="molecule type" value="Genomic_DNA"/>
</dbReference>
<dbReference type="Proteomes" id="UP001551658">
    <property type="component" value="Unassembled WGS sequence"/>
</dbReference>
<name>A0ABV3FA94_9NOCA</name>